<dbReference type="Proteomes" id="UP000286268">
    <property type="component" value="Chromosome"/>
</dbReference>
<feature type="transmembrane region" description="Helical" evidence="1">
    <location>
        <begin position="29"/>
        <end position="51"/>
    </location>
</feature>
<reference evidence="2 3" key="1">
    <citation type="submission" date="2018-01" db="EMBL/GenBank/DDBJ databases">
        <title>Genome Sequencing and Assembly of Anaerobacter polyendosporus strain CT4.</title>
        <authorList>
            <person name="Tachaapaikoon C."/>
            <person name="Sutheeworapong S."/>
            <person name="Jenjaroenpun P."/>
            <person name="Wongsurawat T."/>
            <person name="Nookeaw I."/>
            <person name="Cheawchanlertfa P."/>
            <person name="Kosugi A."/>
            <person name="Cheevadhanarak S."/>
            <person name="Ratanakhanokchai K."/>
        </authorList>
    </citation>
    <scope>NUCLEOTIDE SEQUENCE [LARGE SCALE GENOMIC DNA]</scope>
    <source>
        <strain evidence="2 3">CT4</strain>
    </source>
</reference>
<dbReference type="RefSeq" id="WP_128214396.1">
    <property type="nucleotide sequence ID" value="NZ_CP025746.1"/>
</dbReference>
<accession>A0A3R5QW41</accession>
<organism evidence="2 3">
    <name type="scientific">Clostridium manihotivorum</name>
    <dbReference type="NCBI Taxonomy" id="2320868"/>
    <lineage>
        <taxon>Bacteria</taxon>
        <taxon>Bacillati</taxon>
        <taxon>Bacillota</taxon>
        <taxon>Clostridia</taxon>
        <taxon>Eubacteriales</taxon>
        <taxon>Clostridiaceae</taxon>
        <taxon>Clostridium</taxon>
    </lineage>
</organism>
<feature type="transmembrane region" description="Helical" evidence="1">
    <location>
        <begin position="6"/>
        <end position="22"/>
    </location>
</feature>
<gene>
    <name evidence="2" type="ORF">C1I91_19650</name>
</gene>
<sequence>MLHKILQLISYLCIITYCISLSHKNKKPYLALFGVFFGVEAIRLSFLEAYIRTTPGLIIEVIEGGLFLIALTLLCIDKYKKVNPPEDSASL</sequence>
<evidence type="ECO:0000256" key="1">
    <source>
        <dbReference type="SAM" id="Phobius"/>
    </source>
</evidence>
<proteinExistence type="predicted"/>
<evidence type="ECO:0000313" key="2">
    <source>
        <dbReference type="EMBL" id="QAA33671.1"/>
    </source>
</evidence>
<dbReference type="EMBL" id="CP025746">
    <property type="protein sequence ID" value="QAA33671.1"/>
    <property type="molecule type" value="Genomic_DNA"/>
</dbReference>
<evidence type="ECO:0000313" key="3">
    <source>
        <dbReference type="Proteomes" id="UP000286268"/>
    </source>
</evidence>
<feature type="transmembrane region" description="Helical" evidence="1">
    <location>
        <begin position="57"/>
        <end position="76"/>
    </location>
</feature>
<keyword evidence="1" id="KW-0812">Transmembrane</keyword>
<protein>
    <submittedName>
        <fullName evidence="2">Uncharacterized protein</fullName>
    </submittedName>
</protein>
<keyword evidence="3" id="KW-1185">Reference proteome</keyword>
<dbReference type="KEGG" id="cmah:C1I91_19650"/>
<name>A0A3R5QW41_9CLOT</name>
<keyword evidence="1" id="KW-1133">Transmembrane helix</keyword>
<keyword evidence="1" id="KW-0472">Membrane</keyword>
<dbReference type="AlphaFoldDB" id="A0A3R5QW41"/>